<organism evidence="2 3">
    <name type="scientific">Coniophora puteana (strain RWD-64-598)</name>
    <name type="common">Brown rot fungus</name>
    <dbReference type="NCBI Taxonomy" id="741705"/>
    <lineage>
        <taxon>Eukaryota</taxon>
        <taxon>Fungi</taxon>
        <taxon>Dikarya</taxon>
        <taxon>Basidiomycota</taxon>
        <taxon>Agaricomycotina</taxon>
        <taxon>Agaricomycetes</taxon>
        <taxon>Agaricomycetidae</taxon>
        <taxon>Boletales</taxon>
        <taxon>Coniophorineae</taxon>
        <taxon>Coniophoraceae</taxon>
        <taxon>Coniophora</taxon>
    </lineage>
</organism>
<feature type="compositionally biased region" description="Low complexity" evidence="1">
    <location>
        <begin position="17"/>
        <end position="37"/>
    </location>
</feature>
<feature type="region of interest" description="Disordered" evidence="1">
    <location>
        <begin position="1"/>
        <end position="99"/>
    </location>
</feature>
<dbReference type="EMBL" id="JH711586">
    <property type="protein sequence ID" value="EIW76100.1"/>
    <property type="molecule type" value="Genomic_DNA"/>
</dbReference>
<protein>
    <submittedName>
        <fullName evidence="2">Uncharacterized protein</fullName>
    </submittedName>
</protein>
<reference evidence="3" key="1">
    <citation type="journal article" date="2012" name="Science">
        <title>The Paleozoic origin of enzymatic lignin decomposition reconstructed from 31 fungal genomes.</title>
        <authorList>
            <person name="Floudas D."/>
            <person name="Binder M."/>
            <person name="Riley R."/>
            <person name="Barry K."/>
            <person name="Blanchette R.A."/>
            <person name="Henrissat B."/>
            <person name="Martinez A.T."/>
            <person name="Otillar R."/>
            <person name="Spatafora J.W."/>
            <person name="Yadav J.S."/>
            <person name="Aerts A."/>
            <person name="Benoit I."/>
            <person name="Boyd A."/>
            <person name="Carlson A."/>
            <person name="Copeland A."/>
            <person name="Coutinho P.M."/>
            <person name="de Vries R.P."/>
            <person name="Ferreira P."/>
            <person name="Findley K."/>
            <person name="Foster B."/>
            <person name="Gaskell J."/>
            <person name="Glotzer D."/>
            <person name="Gorecki P."/>
            <person name="Heitman J."/>
            <person name="Hesse C."/>
            <person name="Hori C."/>
            <person name="Igarashi K."/>
            <person name="Jurgens J.A."/>
            <person name="Kallen N."/>
            <person name="Kersten P."/>
            <person name="Kohler A."/>
            <person name="Kuees U."/>
            <person name="Kumar T.K.A."/>
            <person name="Kuo A."/>
            <person name="LaButti K."/>
            <person name="Larrondo L.F."/>
            <person name="Lindquist E."/>
            <person name="Ling A."/>
            <person name="Lombard V."/>
            <person name="Lucas S."/>
            <person name="Lundell T."/>
            <person name="Martin R."/>
            <person name="McLaughlin D.J."/>
            <person name="Morgenstern I."/>
            <person name="Morin E."/>
            <person name="Murat C."/>
            <person name="Nagy L.G."/>
            <person name="Nolan M."/>
            <person name="Ohm R.A."/>
            <person name="Patyshakuliyeva A."/>
            <person name="Rokas A."/>
            <person name="Ruiz-Duenas F.J."/>
            <person name="Sabat G."/>
            <person name="Salamov A."/>
            <person name="Samejima M."/>
            <person name="Schmutz J."/>
            <person name="Slot J.C."/>
            <person name="St John F."/>
            <person name="Stenlid J."/>
            <person name="Sun H."/>
            <person name="Sun S."/>
            <person name="Syed K."/>
            <person name="Tsang A."/>
            <person name="Wiebenga A."/>
            <person name="Young D."/>
            <person name="Pisabarro A."/>
            <person name="Eastwood D.C."/>
            <person name="Martin F."/>
            <person name="Cullen D."/>
            <person name="Grigoriev I.V."/>
            <person name="Hibbett D.S."/>
        </authorList>
    </citation>
    <scope>NUCLEOTIDE SEQUENCE [LARGE SCALE GENOMIC DNA]</scope>
    <source>
        <strain evidence="3">RWD-64-598 SS2</strain>
    </source>
</reference>
<comment type="caution">
    <text evidence="2">The sequence shown here is derived from an EMBL/GenBank/DDBJ whole genome shotgun (WGS) entry which is preliminary data.</text>
</comment>
<dbReference type="AlphaFoldDB" id="A0A5M3MBB7"/>
<evidence type="ECO:0000256" key="1">
    <source>
        <dbReference type="SAM" id="MobiDB-lite"/>
    </source>
</evidence>
<evidence type="ECO:0000313" key="2">
    <source>
        <dbReference type="EMBL" id="EIW76100.1"/>
    </source>
</evidence>
<dbReference type="RefSeq" id="XP_007773375.1">
    <property type="nucleotide sequence ID" value="XM_007775185.1"/>
</dbReference>
<name>A0A5M3MBB7_CONPW</name>
<gene>
    <name evidence="2" type="ORF">CONPUDRAFT_158133</name>
</gene>
<proteinExistence type="predicted"/>
<dbReference type="OrthoDB" id="4072855at2759"/>
<keyword evidence="3" id="KW-1185">Reference proteome</keyword>
<sequence length="181" mass="19282">MPLLSNRQRLELEGYRSQPASAAPTPFSSPTKPSSSAVTVGAAAPSANETLRDVFSVAGPGRYTPTSSPSKRRHIESSDDEGDFAPPLKITDEETSQDALQGRTINADVSRTIRPMRRVAPGAGAYPPAPGLLKFKPVSDHQRPPRRTRGVVSDVDVFLDPANAASASEDEMECCDEPAVP</sequence>
<dbReference type="Proteomes" id="UP000053558">
    <property type="component" value="Unassembled WGS sequence"/>
</dbReference>
<dbReference type="GeneID" id="19203872"/>
<accession>A0A5M3MBB7</accession>
<evidence type="ECO:0000313" key="3">
    <source>
        <dbReference type="Proteomes" id="UP000053558"/>
    </source>
</evidence>
<dbReference type="KEGG" id="cput:CONPUDRAFT_158133"/>